<evidence type="ECO:0000313" key="1">
    <source>
        <dbReference type="EMBL" id="QUH27728.1"/>
    </source>
</evidence>
<gene>
    <name evidence="1" type="ORF">HYG85_01865</name>
</gene>
<dbReference type="RefSeq" id="WP_212692045.1">
    <property type="nucleotide sequence ID" value="NZ_CP058561.1"/>
</dbReference>
<protein>
    <submittedName>
        <fullName evidence="1">Uncharacterized protein</fullName>
    </submittedName>
</protein>
<accession>A0A8J8SAH0</accession>
<dbReference type="AlphaFoldDB" id="A0A8J8SAH0"/>
<dbReference type="Proteomes" id="UP000677305">
    <property type="component" value="Chromosome"/>
</dbReference>
<reference evidence="1 2" key="1">
    <citation type="submission" date="2020-07" db="EMBL/GenBank/DDBJ databases">
        <title>Vallitalea guaymasensis genome.</title>
        <authorList>
            <person name="Postec A."/>
        </authorList>
    </citation>
    <scope>NUCLEOTIDE SEQUENCE [LARGE SCALE GENOMIC DNA]</scope>
    <source>
        <strain evidence="1 2">Ra1766G1</strain>
    </source>
</reference>
<dbReference type="KEGG" id="vgu:HYG85_01865"/>
<organism evidence="1 2">
    <name type="scientific">Vallitalea guaymasensis</name>
    <dbReference type="NCBI Taxonomy" id="1185412"/>
    <lineage>
        <taxon>Bacteria</taxon>
        <taxon>Bacillati</taxon>
        <taxon>Bacillota</taxon>
        <taxon>Clostridia</taxon>
        <taxon>Lachnospirales</taxon>
        <taxon>Vallitaleaceae</taxon>
        <taxon>Vallitalea</taxon>
    </lineage>
</organism>
<sequence>MAFELHEGSLKGITGKFYEDPVFKITTDELNEFEKQFPHKEKHFTNE</sequence>
<evidence type="ECO:0000313" key="2">
    <source>
        <dbReference type="Proteomes" id="UP000677305"/>
    </source>
</evidence>
<name>A0A8J8SAH0_9FIRM</name>
<keyword evidence="2" id="KW-1185">Reference proteome</keyword>
<dbReference type="EMBL" id="CP058561">
    <property type="protein sequence ID" value="QUH27728.1"/>
    <property type="molecule type" value="Genomic_DNA"/>
</dbReference>
<proteinExistence type="predicted"/>